<evidence type="ECO:0000256" key="7">
    <source>
        <dbReference type="ARBA" id="ARBA00022946"/>
    </source>
</evidence>
<dbReference type="VEuPathDB" id="VectorBase:ACON2_041394"/>
<feature type="domain" description="Formyl transferase C-terminal" evidence="12">
    <location>
        <begin position="231"/>
        <end position="336"/>
    </location>
</feature>
<dbReference type="AlphaFoldDB" id="A0A8W7PCW7"/>
<sequence>LHSPHRMLLSRVRPRRSIFRSITNASAQRHFANVSRLKVLFFGTDHFSLPSLKSIHTNLVNNGRVERLEVVTSFKAAKNPVKQYSRAAGLPLHDWAACTPATAGRFDLGVVRFVRPLIPETFIDCFDRGMLNVHASLLPKLRGAAPIVHAIANGEQRTGISIMRIKPKQFDVGEILLQSAVSIGRDTLMPELHDRLAAIGADCLVTCIEDLEGYYQRLTVQNDAEATYAPKIDPKFAEIRWHQATAVSVYDRYRALYGLRPLLTNFGGELVKLFKLSFDSTQSVPAVPADRPGQLEYSKRSRQLLVRCGDGRALELLQLSVGGKKTLSGQDFYNGFLSKVNRSDRYFK</sequence>
<protein>
    <recommendedName>
        <fullName evidence="4">Methionyl-tRNA formyltransferase, mitochondrial</fullName>
        <ecNumber evidence="3">2.1.2.9</ecNumber>
    </recommendedName>
</protein>
<comment type="function">
    <text evidence="10">Methionyl-tRNA formyltransferase that formylates methionyl-tRNA in mitochondria and is crucial for translation initiation.</text>
</comment>
<dbReference type="Proteomes" id="UP000075882">
    <property type="component" value="Unassembled WGS sequence"/>
</dbReference>
<dbReference type="GO" id="GO:0005739">
    <property type="term" value="C:mitochondrion"/>
    <property type="evidence" value="ECO:0007669"/>
    <property type="project" value="UniProtKB-SubCell"/>
</dbReference>
<dbReference type="GO" id="GO:0004479">
    <property type="term" value="F:methionyl-tRNA formyltransferase activity"/>
    <property type="evidence" value="ECO:0007669"/>
    <property type="project" value="UniProtKB-EC"/>
</dbReference>
<evidence type="ECO:0000256" key="5">
    <source>
        <dbReference type="ARBA" id="ARBA00022679"/>
    </source>
</evidence>
<evidence type="ECO:0000259" key="12">
    <source>
        <dbReference type="Pfam" id="PF02911"/>
    </source>
</evidence>
<dbReference type="InterPro" id="IPR005793">
    <property type="entry name" value="Formyl_trans_C"/>
</dbReference>
<proteinExistence type="inferred from homology"/>
<evidence type="ECO:0000313" key="13">
    <source>
        <dbReference type="EnsemblMetazoa" id="ACOM029777-PA.1"/>
    </source>
</evidence>
<dbReference type="InterPro" id="IPR002376">
    <property type="entry name" value="Formyl_transf_N"/>
</dbReference>
<dbReference type="SUPFAM" id="SSF50486">
    <property type="entry name" value="FMT C-terminal domain-like"/>
    <property type="match status" value="1"/>
</dbReference>
<dbReference type="SUPFAM" id="SSF53328">
    <property type="entry name" value="Formyltransferase"/>
    <property type="match status" value="1"/>
</dbReference>
<keyword evidence="8" id="KW-0496">Mitochondrion</keyword>
<dbReference type="InterPro" id="IPR041711">
    <property type="entry name" value="Met-tRNA-FMT_N"/>
</dbReference>
<dbReference type="Pfam" id="PF00551">
    <property type="entry name" value="Formyl_trans_N"/>
    <property type="match status" value="1"/>
</dbReference>
<organism evidence="13">
    <name type="scientific">Anopheles coluzzii</name>
    <name type="common">African malaria mosquito</name>
    <dbReference type="NCBI Taxonomy" id="1518534"/>
    <lineage>
        <taxon>Eukaryota</taxon>
        <taxon>Metazoa</taxon>
        <taxon>Ecdysozoa</taxon>
        <taxon>Arthropoda</taxon>
        <taxon>Hexapoda</taxon>
        <taxon>Insecta</taxon>
        <taxon>Pterygota</taxon>
        <taxon>Neoptera</taxon>
        <taxon>Endopterygota</taxon>
        <taxon>Diptera</taxon>
        <taxon>Nematocera</taxon>
        <taxon>Culicoidea</taxon>
        <taxon>Culicidae</taxon>
        <taxon>Anophelinae</taxon>
        <taxon>Anopheles</taxon>
    </lineage>
</organism>
<dbReference type="PANTHER" id="PTHR11138">
    <property type="entry name" value="METHIONYL-TRNA FORMYLTRANSFERASE"/>
    <property type="match status" value="1"/>
</dbReference>
<comment type="catalytic activity">
    <reaction evidence="9">
        <text>L-methionyl-tRNA(fMet) + (6R)-10-formyltetrahydrofolate = N-formyl-L-methionyl-tRNA(fMet) + (6S)-5,6,7,8-tetrahydrofolate + H(+)</text>
        <dbReference type="Rhea" id="RHEA:24380"/>
        <dbReference type="Rhea" id="RHEA-COMP:9952"/>
        <dbReference type="Rhea" id="RHEA-COMP:9953"/>
        <dbReference type="ChEBI" id="CHEBI:15378"/>
        <dbReference type="ChEBI" id="CHEBI:57453"/>
        <dbReference type="ChEBI" id="CHEBI:78530"/>
        <dbReference type="ChEBI" id="CHEBI:78844"/>
        <dbReference type="ChEBI" id="CHEBI:195366"/>
        <dbReference type="EC" id="2.1.2.9"/>
    </reaction>
    <physiologicalReaction direction="left-to-right" evidence="9">
        <dbReference type="Rhea" id="RHEA:24381"/>
    </physiologicalReaction>
</comment>
<dbReference type="EnsemblMetazoa" id="ACOM029777-RA">
    <property type="protein sequence ID" value="ACOM029777-PA.1"/>
    <property type="gene ID" value="ACOM029777"/>
</dbReference>
<keyword evidence="5" id="KW-0808">Transferase</keyword>
<feature type="domain" description="Formyl transferase N-terminal" evidence="11">
    <location>
        <begin position="105"/>
        <end position="206"/>
    </location>
</feature>
<accession>A0A8W7PCW7</accession>
<dbReference type="Gene3D" id="3.40.50.12230">
    <property type="match status" value="1"/>
</dbReference>
<name>A0A8W7PCW7_ANOCL</name>
<evidence type="ECO:0000256" key="1">
    <source>
        <dbReference type="ARBA" id="ARBA00004173"/>
    </source>
</evidence>
<evidence type="ECO:0000256" key="4">
    <source>
        <dbReference type="ARBA" id="ARBA00014185"/>
    </source>
</evidence>
<evidence type="ECO:0000256" key="10">
    <source>
        <dbReference type="ARBA" id="ARBA00057846"/>
    </source>
</evidence>
<dbReference type="EC" id="2.1.2.9" evidence="3"/>
<evidence type="ECO:0000256" key="2">
    <source>
        <dbReference type="ARBA" id="ARBA00010699"/>
    </source>
</evidence>
<evidence type="ECO:0000256" key="9">
    <source>
        <dbReference type="ARBA" id="ARBA00052555"/>
    </source>
</evidence>
<evidence type="ECO:0000259" key="11">
    <source>
        <dbReference type="Pfam" id="PF00551"/>
    </source>
</evidence>
<dbReference type="Pfam" id="PF02911">
    <property type="entry name" value="Formyl_trans_C"/>
    <property type="match status" value="1"/>
</dbReference>
<keyword evidence="6" id="KW-0648">Protein biosynthesis</keyword>
<dbReference type="InterPro" id="IPR036477">
    <property type="entry name" value="Formyl_transf_N_sf"/>
</dbReference>
<dbReference type="CDD" id="cd08646">
    <property type="entry name" value="FMT_core_Met-tRNA-FMT_N"/>
    <property type="match status" value="1"/>
</dbReference>
<evidence type="ECO:0000256" key="6">
    <source>
        <dbReference type="ARBA" id="ARBA00022917"/>
    </source>
</evidence>
<dbReference type="InterPro" id="IPR011034">
    <property type="entry name" value="Formyl_transferase-like_C_sf"/>
</dbReference>
<reference evidence="13" key="1">
    <citation type="submission" date="2022-08" db="UniProtKB">
        <authorList>
            <consortium name="EnsemblMetazoa"/>
        </authorList>
    </citation>
    <scope>IDENTIFICATION</scope>
</reference>
<evidence type="ECO:0000256" key="8">
    <source>
        <dbReference type="ARBA" id="ARBA00023128"/>
    </source>
</evidence>
<comment type="subcellular location">
    <subcellularLocation>
        <location evidence="1">Mitochondrion</location>
    </subcellularLocation>
</comment>
<comment type="similarity">
    <text evidence="2">Belongs to the Fmt family.</text>
</comment>
<dbReference type="FunFam" id="3.40.50.12230:FF:000003">
    <property type="entry name" value="methionyl-tRNA formyltransferase, mitochondrial"/>
    <property type="match status" value="1"/>
</dbReference>
<dbReference type="PANTHER" id="PTHR11138:SF5">
    <property type="entry name" value="METHIONYL-TRNA FORMYLTRANSFERASE, MITOCHONDRIAL"/>
    <property type="match status" value="1"/>
</dbReference>
<evidence type="ECO:0000256" key="3">
    <source>
        <dbReference type="ARBA" id="ARBA00012261"/>
    </source>
</evidence>
<keyword evidence="7" id="KW-0809">Transit peptide</keyword>